<dbReference type="AlphaFoldDB" id="A0AB39VXP4"/>
<dbReference type="Pfam" id="PF06841">
    <property type="entry name" value="Phage_T4_gp19"/>
    <property type="match status" value="1"/>
</dbReference>
<dbReference type="InterPro" id="IPR011747">
    <property type="entry name" value="CHP02241"/>
</dbReference>
<dbReference type="EMBL" id="CP165628">
    <property type="protein sequence ID" value="XDU74379.1"/>
    <property type="molecule type" value="Genomic_DNA"/>
</dbReference>
<organism evidence="1">
    <name type="scientific">Rouxiella sp. WC2420</name>
    <dbReference type="NCBI Taxonomy" id="3234145"/>
    <lineage>
        <taxon>Bacteria</taxon>
        <taxon>Pseudomonadati</taxon>
        <taxon>Pseudomonadota</taxon>
        <taxon>Gammaproteobacteria</taxon>
        <taxon>Enterobacterales</taxon>
        <taxon>Yersiniaceae</taxon>
        <taxon>Rouxiella</taxon>
    </lineage>
</organism>
<protein>
    <submittedName>
        <fullName evidence="1">Phage tail protein</fullName>
    </submittedName>
</protein>
<sequence length="149" mass="16535">MATKVEEIKNTYPMTAYRFLVTVGGDKMAFNSVSGLEQSVEVIEYKDGTGGLFQMPGQTASMNITLKRGLLQKQSQLYQWINSISANLVEKKDISISLTDSSGNTPYITWNVVNAFPTKLSAPSFDATSNDVAFEEMSLRADRMSVEYH</sequence>
<dbReference type="PANTHER" id="PTHR38009:SF1">
    <property type="entry name" value="CONSERVED HYPOTHETICAL PHAGE TAIL PROTEIN"/>
    <property type="match status" value="1"/>
</dbReference>
<evidence type="ECO:0000313" key="1">
    <source>
        <dbReference type="EMBL" id="XDU74379.1"/>
    </source>
</evidence>
<name>A0AB39VXP4_9GAMM</name>
<accession>A0AB39VXP4</accession>
<gene>
    <name evidence="1" type="ORF">AB3G37_10020</name>
</gene>
<reference evidence="1" key="1">
    <citation type="submission" date="2024-07" db="EMBL/GenBank/DDBJ databases">
        <authorList>
            <person name="Biller S.J."/>
        </authorList>
    </citation>
    <scope>NUCLEOTIDE SEQUENCE</scope>
    <source>
        <strain evidence="1">WC2420</strain>
    </source>
</reference>
<dbReference type="InterPro" id="IPR010667">
    <property type="entry name" value="Phage_T4_Gp19"/>
</dbReference>
<dbReference type="PANTHER" id="PTHR38009">
    <property type="entry name" value="CONSERVED HYPOTHETICAL PHAGE TAIL PROTEIN"/>
    <property type="match status" value="1"/>
</dbReference>
<dbReference type="GO" id="GO:0005198">
    <property type="term" value="F:structural molecule activity"/>
    <property type="evidence" value="ECO:0007669"/>
    <property type="project" value="InterPro"/>
</dbReference>
<dbReference type="RefSeq" id="WP_369790557.1">
    <property type="nucleotide sequence ID" value="NZ_CP165628.1"/>
</dbReference>
<dbReference type="NCBIfam" id="TIGR02241">
    <property type="entry name" value="conserved hypothetical phage tail region protein"/>
    <property type="match status" value="1"/>
</dbReference>
<proteinExistence type="predicted"/>